<feature type="transmembrane region" description="Helical" evidence="1">
    <location>
        <begin position="81"/>
        <end position="103"/>
    </location>
</feature>
<evidence type="ECO:0000256" key="1">
    <source>
        <dbReference type="SAM" id="Phobius"/>
    </source>
</evidence>
<keyword evidence="3" id="KW-1185">Reference proteome</keyword>
<dbReference type="PANTHER" id="PTHR37544">
    <property type="entry name" value="SPRAY-RELATED"/>
    <property type="match status" value="1"/>
</dbReference>
<accession>A0A9P5X2N8</accession>
<keyword evidence="1" id="KW-0472">Membrane</keyword>
<feature type="transmembrane region" description="Helical" evidence="1">
    <location>
        <begin position="481"/>
        <end position="503"/>
    </location>
</feature>
<organism evidence="2 3">
    <name type="scientific">Macrolepiota fuliginosa MF-IS2</name>
    <dbReference type="NCBI Taxonomy" id="1400762"/>
    <lineage>
        <taxon>Eukaryota</taxon>
        <taxon>Fungi</taxon>
        <taxon>Dikarya</taxon>
        <taxon>Basidiomycota</taxon>
        <taxon>Agaricomycotina</taxon>
        <taxon>Agaricomycetes</taxon>
        <taxon>Agaricomycetidae</taxon>
        <taxon>Agaricales</taxon>
        <taxon>Agaricineae</taxon>
        <taxon>Agaricaceae</taxon>
        <taxon>Macrolepiota</taxon>
    </lineage>
</organism>
<dbReference type="InterPro" id="IPR021840">
    <property type="entry name" value="DUF3433"/>
</dbReference>
<feature type="transmembrane region" description="Helical" evidence="1">
    <location>
        <begin position="150"/>
        <end position="175"/>
    </location>
</feature>
<name>A0A9P5X2N8_9AGAR</name>
<sequence>MFGSPPLSLSCRFTLNTNVEEHNGGNSRDPVWLPLPLRPWFWIPFIFILVLGAVGLEFALHFNKQSNGWPSSSVIANTESAWHYLFTFPPVIIAAIFVAVWTWTDIEIKKMQPYVDLIQGDTPPHQSLLLDYTRYNNFFVWTRALANNHYLVTATSLLALLALTFQPLAAALITIRDTPLVKPESSMNLAALGLNQDDQFNNLTSFLTASGYAGASVLYGFGDPPFIHQGYTIGAFELPTSVATNGTVVVNTTAVKSVPNCQWVSVSVYMHTSTGWNNTVSLDDCSLTWSVDGPGGASTLFGMDALECDDGTPPKFSPVTFWFFMPQSAQAAAAICAPTLEFWNVTASVDIMTSNLTDVKELEHFSSASKFSSLAGNITGPPLNGRAYNGVNFTSVDLNEFVTARRTALQLQLSAAVFQAAVQSPAGLIGSMEPEQLVDLVTWVYTTYLALVASTVYFLPHQEKMTVEVQSLWKRIWLNDIAIHFLVAEMSLLAIVATLIQLFHRYGRRKLRLKHEPGTIASAVSFAAQTGIGGPPGGRRWAEGLSRILRDKRSRKSAFAQDRRRDV</sequence>
<dbReference type="OrthoDB" id="3248909at2759"/>
<reference evidence="2" key="1">
    <citation type="submission" date="2020-11" db="EMBL/GenBank/DDBJ databases">
        <authorList>
            <consortium name="DOE Joint Genome Institute"/>
            <person name="Ahrendt S."/>
            <person name="Riley R."/>
            <person name="Andreopoulos W."/>
            <person name="Labutti K."/>
            <person name="Pangilinan J."/>
            <person name="Ruiz-Duenas F.J."/>
            <person name="Barrasa J.M."/>
            <person name="Sanchez-Garcia M."/>
            <person name="Camarero S."/>
            <person name="Miyauchi S."/>
            <person name="Serrano A."/>
            <person name="Linde D."/>
            <person name="Babiker R."/>
            <person name="Drula E."/>
            <person name="Ayuso-Fernandez I."/>
            <person name="Pacheco R."/>
            <person name="Padilla G."/>
            <person name="Ferreira P."/>
            <person name="Barriuso J."/>
            <person name="Kellner H."/>
            <person name="Castanera R."/>
            <person name="Alfaro M."/>
            <person name="Ramirez L."/>
            <person name="Pisabarro A.G."/>
            <person name="Kuo A."/>
            <person name="Tritt A."/>
            <person name="Lipzen A."/>
            <person name="He G."/>
            <person name="Yan M."/>
            <person name="Ng V."/>
            <person name="Cullen D."/>
            <person name="Martin F."/>
            <person name="Rosso M.-N."/>
            <person name="Henrissat B."/>
            <person name="Hibbett D."/>
            <person name="Martinez A.T."/>
            <person name="Grigoriev I.V."/>
        </authorList>
    </citation>
    <scope>NUCLEOTIDE SEQUENCE</scope>
    <source>
        <strain evidence="2">MF-IS2</strain>
    </source>
</reference>
<keyword evidence="1" id="KW-1133">Transmembrane helix</keyword>
<comment type="caution">
    <text evidence="2">The sequence shown here is derived from an EMBL/GenBank/DDBJ whole genome shotgun (WGS) entry which is preliminary data.</text>
</comment>
<feature type="transmembrane region" description="Helical" evidence="1">
    <location>
        <begin position="440"/>
        <end position="461"/>
    </location>
</feature>
<dbReference type="Pfam" id="PF11915">
    <property type="entry name" value="DUF3433"/>
    <property type="match status" value="1"/>
</dbReference>
<dbReference type="PANTHER" id="PTHR37544:SF3">
    <property type="entry name" value="SPRAY"/>
    <property type="match status" value="1"/>
</dbReference>
<dbReference type="AlphaFoldDB" id="A0A9P5X2N8"/>
<keyword evidence="1" id="KW-0812">Transmembrane</keyword>
<proteinExistence type="predicted"/>
<evidence type="ECO:0000313" key="2">
    <source>
        <dbReference type="EMBL" id="KAF9442920.1"/>
    </source>
</evidence>
<feature type="transmembrane region" description="Helical" evidence="1">
    <location>
        <begin position="40"/>
        <end position="60"/>
    </location>
</feature>
<dbReference type="Proteomes" id="UP000807342">
    <property type="component" value="Unassembled WGS sequence"/>
</dbReference>
<gene>
    <name evidence="2" type="ORF">P691DRAFT_844735</name>
</gene>
<evidence type="ECO:0000313" key="3">
    <source>
        <dbReference type="Proteomes" id="UP000807342"/>
    </source>
</evidence>
<dbReference type="EMBL" id="MU151546">
    <property type="protein sequence ID" value="KAF9442920.1"/>
    <property type="molecule type" value="Genomic_DNA"/>
</dbReference>
<protein>
    <submittedName>
        <fullName evidence="2">Uncharacterized protein</fullName>
    </submittedName>
</protein>